<protein>
    <submittedName>
        <fullName evidence="1">Adenylate/guanylate cyclase domain-containing protein</fullName>
    </submittedName>
</protein>
<comment type="caution">
    <text evidence="1">The sequence shown here is derived from an EMBL/GenBank/DDBJ whole genome shotgun (WGS) entry which is preliminary data.</text>
</comment>
<gene>
    <name evidence="1" type="ORF">JHL16_18750</name>
</gene>
<keyword evidence="2" id="KW-1185">Reference proteome</keyword>
<name>A0ACC5R6V9_9HYPH</name>
<evidence type="ECO:0000313" key="1">
    <source>
        <dbReference type="EMBL" id="MBK1868400.1"/>
    </source>
</evidence>
<sequence>MKPRDWAALVIVSVLVAWLFSLPVFDRLNGLGIDSLFWLREQVSAPPAPATSPTVVIAVDEETYRQPPFKDTPYALWTPLMAEVVDGLVAADASVIGLDIIFPTSVQTVLPGYDRSFLVALKKASLQGKIVLTKFQSTTKAVAPYPGYELAVGGANIRAANLLTDRDDAVRRFPLFLIGLDGGRDYREAGFALELAMRLTGKEATAGKGDVRFGDRGIPADALFGAYVNFRGGDPIPTYSLADIHACIKAGRADFIAEQFRGKAVLIGAVLDVEDRKLTSRRYITGPEGPYATPRCALPVPDGLYDATLYRRNTPGVYIHAQAVNDLVRGDTPAVVSRAGRSAIIAAACLLTGALAFSLQPYFAALIFGALALAWIMIATIAFRFGTIVPLFDPPLGGAVAHAILMAYRFKLVDQNQRRLRRAFSYYLPASLLEKMVASETPPALGGEERQITVWFSDLANFTSSSEGRPPQAIVQHLNRYFDTVVAILEKHGGYVDKFVGDGIVAFFGAPLTLANPATAALRAAREVTEELGRLAPDGSLTTRIGIHTGKAVIGNIGSSRRFNYTAIGDSVNVAARLESANKALGTTILLSESTKAAAGDESDVIALGQVRVMGRLAPLKLYTLPLAERKPPTAWDGVIELTSK</sequence>
<dbReference type="Proteomes" id="UP000616151">
    <property type="component" value="Unassembled WGS sequence"/>
</dbReference>
<accession>A0ACC5R6V9</accession>
<proteinExistence type="predicted"/>
<reference evidence="1" key="1">
    <citation type="submission" date="2021-01" db="EMBL/GenBank/DDBJ databases">
        <authorList>
            <person name="Sun Q."/>
        </authorList>
    </citation>
    <scope>NUCLEOTIDE SEQUENCE</scope>
    <source>
        <strain evidence="1">YIM B02566</strain>
    </source>
</reference>
<evidence type="ECO:0000313" key="2">
    <source>
        <dbReference type="Proteomes" id="UP000616151"/>
    </source>
</evidence>
<dbReference type="EMBL" id="JAENHL010000007">
    <property type="protein sequence ID" value="MBK1868400.1"/>
    <property type="molecule type" value="Genomic_DNA"/>
</dbReference>
<organism evidence="1 2">
    <name type="scientific">Taklimakanibacter albus</name>
    <dbReference type="NCBI Taxonomy" id="2800327"/>
    <lineage>
        <taxon>Bacteria</taxon>
        <taxon>Pseudomonadati</taxon>
        <taxon>Pseudomonadota</taxon>
        <taxon>Alphaproteobacteria</taxon>
        <taxon>Hyphomicrobiales</taxon>
        <taxon>Aestuariivirgaceae</taxon>
        <taxon>Taklimakanibacter</taxon>
    </lineage>
</organism>